<comment type="caution">
    <text evidence="1">The sequence shown here is derived from an EMBL/GenBank/DDBJ whole genome shotgun (WGS) entry which is preliminary data.</text>
</comment>
<evidence type="ECO:0000313" key="1">
    <source>
        <dbReference type="EMBL" id="KAF7774146.1"/>
    </source>
</evidence>
<dbReference type="Proteomes" id="UP000016487">
    <property type="component" value="Unassembled WGS sequence"/>
</dbReference>
<dbReference type="AlphaFoldDB" id="A0AAD4FT27"/>
<dbReference type="SUPFAM" id="SSF51735">
    <property type="entry name" value="NAD(P)-binding Rossmann-fold domains"/>
    <property type="match status" value="1"/>
</dbReference>
<sequence length="320" mass="36697">MNYRILIVGCGGIGARHLQGVLKSSLPLSIDVVDIDKESLTKARKLADEVTPGNGQTQVHYKVVLPEGQDYSVAIIATTSNVRLHVMRELLNSNHVTSLILEKFLFSFKDEYQKAKRLLKQHSVKTYVNCPRRMNPHYQALKKELKKHANWQFSVVGNEWGLACNAVHFLDIYRYLFEEKELFILEDKELEPCIFDSKRGGYKEVFGRIMSSSKELSISCGHSEKMSLQVRLTSECQEVLIDELAGTVEFNGDIQEVRAFETVYQSNLSYQFVEQSIRGEQMLLTPFEESADTHLALLDTLEKHFQLHGDTLRRCEYQIT</sequence>
<dbReference type="EMBL" id="AHBZ03000014">
    <property type="protein sequence ID" value="KAF7774146.1"/>
    <property type="molecule type" value="Genomic_DNA"/>
</dbReference>
<dbReference type="RefSeq" id="WP_010362159.1">
    <property type="nucleotide sequence ID" value="NZ_AHBZ03000014.1"/>
</dbReference>
<gene>
    <name evidence="1" type="ORF">PCIT_a0545</name>
</gene>
<reference evidence="1" key="2">
    <citation type="submission" date="2015-03" db="EMBL/GenBank/DDBJ databases">
        <title>Genome sequence of Pseudoalteromonas citrea.</title>
        <authorList>
            <person name="Xie B.-B."/>
            <person name="Rong J.-C."/>
            <person name="Qin Q.-L."/>
            <person name="Zhang Y.-Z."/>
        </authorList>
    </citation>
    <scope>NUCLEOTIDE SEQUENCE</scope>
    <source>
        <strain evidence="1">DSM 8771</strain>
    </source>
</reference>
<dbReference type="InterPro" id="IPR036291">
    <property type="entry name" value="NAD(P)-bd_dom_sf"/>
</dbReference>
<name>A0AAD4FT27_9GAMM</name>
<accession>A0AAD4FT27</accession>
<protein>
    <recommendedName>
        <fullName evidence="3">Gfo/Idh/MocA-like oxidoreductase N-terminal domain-containing protein</fullName>
    </recommendedName>
</protein>
<evidence type="ECO:0008006" key="3">
    <source>
        <dbReference type="Google" id="ProtNLM"/>
    </source>
</evidence>
<reference evidence="1" key="1">
    <citation type="journal article" date="2012" name="J. Bacteriol.">
        <title>Genome sequences of type strains of seven species of the marine bacterium Pseudoalteromonas.</title>
        <authorList>
            <person name="Xie B.B."/>
            <person name="Shu Y.L."/>
            <person name="Qin Q.L."/>
            <person name="Rong J.C."/>
            <person name="Zhang X.Y."/>
            <person name="Chen X.L."/>
            <person name="Shi M."/>
            <person name="He H.L."/>
            <person name="Zhou B.C."/>
            <person name="Zhang Y.Z."/>
        </authorList>
    </citation>
    <scope>NUCLEOTIDE SEQUENCE</scope>
    <source>
        <strain evidence="1">DSM 8771</strain>
    </source>
</reference>
<organism evidence="1 2">
    <name type="scientific">Pseudoalteromonas citrea</name>
    <dbReference type="NCBI Taxonomy" id="43655"/>
    <lineage>
        <taxon>Bacteria</taxon>
        <taxon>Pseudomonadati</taxon>
        <taxon>Pseudomonadota</taxon>
        <taxon>Gammaproteobacteria</taxon>
        <taxon>Alteromonadales</taxon>
        <taxon>Pseudoalteromonadaceae</taxon>
        <taxon>Pseudoalteromonas</taxon>
    </lineage>
</organism>
<dbReference type="Gene3D" id="3.40.50.720">
    <property type="entry name" value="NAD(P)-binding Rossmann-like Domain"/>
    <property type="match status" value="1"/>
</dbReference>
<evidence type="ECO:0000313" key="2">
    <source>
        <dbReference type="Proteomes" id="UP000016487"/>
    </source>
</evidence>
<proteinExistence type="predicted"/>